<dbReference type="Proteomes" id="UP000829542">
    <property type="component" value="Chromosome"/>
</dbReference>
<dbReference type="EMBL" id="CP093379">
    <property type="protein sequence ID" value="UNM96054.1"/>
    <property type="molecule type" value="Genomic_DNA"/>
</dbReference>
<gene>
    <name evidence="1" type="ORF">MMG00_12770</name>
</gene>
<evidence type="ECO:0000313" key="1">
    <source>
        <dbReference type="EMBL" id="UNM96054.1"/>
    </source>
</evidence>
<sequence length="76" mass="8766">MMKLLELTEKRKEMQIEINNRSTLADMPIPYALAVKWLETEREYQIHLANLEASKLAGIIKEQANIIKDLQRGISA</sequence>
<accession>A0ABY3WZI4</accession>
<proteinExistence type="predicted"/>
<protein>
    <submittedName>
        <fullName evidence="1">Uncharacterized protein</fullName>
    </submittedName>
</protein>
<evidence type="ECO:0000313" key="2">
    <source>
        <dbReference type="Proteomes" id="UP000829542"/>
    </source>
</evidence>
<reference evidence="1 2" key="1">
    <citation type="submission" date="2022-03" db="EMBL/GenBank/DDBJ databases">
        <title>Ignatzschineria rhizosphaerae HR5S32.</title>
        <authorList>
            <person name="Sun J.Q."/>
            <person name="Feng J.Y."/>
        </authorList>
    </citation>
    <scope>NUCLEOTIDE SEQUENCE [LARGE SCALE GENOMIC DNA]</scope>
    <source>
        <strain evidence="1 2">HR5S32</strain>
    </source>
</reference>
<keyword evidence="2" id="KW-1185">Reference proteome</keyword>
<name>A0ABY3WZI4_9GAMM</name>
<dbReference type="RefSeq" id="WP_242148964.1">
    <property type="nucleotide sequence ID" value="NZ_CP093379.1"/>
</dbReference>
<organism evidence="1 2">
    <name type="scientific">Ignatzschineria rhizosphaerae</name>
    <dbReference type="NCBI Taxonomy" id="2923279"/>
    <lineage>
        <taxon>Bacteria</taxon>
        <taxon>Pseudomonadati</taxon>
        <taxon>Pseudomonadota</taxon>
        <taxon>Gammaproteobacteria</taxon>
        <taxon>Cardiobacteriales</taxon>
        <taxon>Ignatzschineriaceae</taxon>
        <taxon>Ignatzschineria</taxon>
    </lineage>
</organism>